<accession>A0A6A6A6X0</accession>
<dbReference type="InterPro" id="IPR025451">
    <property type="entry name" value="DUF4211"/>
</dbReference>
<evidence type="ECO:0000313" key="3">
    <source>
        <dbReference type="EMBL" id="KAF2126371.1"/>
    </source>
</evidence>
<proteinExistence type="predicted"/>
<feature type="compositionally biased region" description="Low complexity" evidence="1">
    <location>
        <begin position="1"/>
        <end position="18"/>
    </location>
</feature>
<feature type="compositionally biased region" description="Basic and acidic residues" evidence="1">
    <location>
        <begin position="178"/>
        <end position="200"/>
    </location>
</feature>
<evidence type="ECO:0000259" key="2">
    <source>
        <dbReference type="Pfam" id="PF13926"/>
    </source>
</evidence>
<evidence type="ECO:0000313" key="4">
    <source>
        <dbReference type="Proteomes" id="UP000799771"/>
    </source>
</evidence>
<keyword evidence="4" id="KW-1185">Reference proteome</keyword>
<organism evidence="3 4">
    <name type="scientific">Dothidotthia symphoricarpi CBS 119687</name>
    <dbReference type="NCBI Taxonomy" id="1392245"/>
    <lineage>
        <taxon>Eukaryota</taxon>
        <taxon>Fungi</taxon>
        <taxon>Dikarya</taxon>
        <taxon>Ascomycota</taxon>
        <taxon>Pezizomycotina</taxon>
        <taxon>Dothideomycetes</taxon>
        <taxon>Pleosporomycetidae</taxon>
        <taxon>Pleosporales</taxon>
        <taxon>Dothidotthiaceae</taxon>
        <taxon>Dothidotthia</taxon>
    </lineage>
</organism>
<dbReference type="PANTHER" id="PTHR14689:SF0">
    <property type="entry name" value="COILED-COIL DOMAIN-CONTAINING PROTEIN 82"/>
    <property type="match status" value="1"/>
</dbReference>
<dbReference type="Pfam" id="PF13926">
    <property type="entry name" value="DUF4211"/>
    <property type="match status" value="1"/>
</dbReference>
<dbReference type="Proteomes" id="UP000799771">
    <property type="component" value="Unassembled WGS sequence"/>
</dbReference>
<dbReference type="EMBL" id="ML977513">
    <property type="protein sequence ID" value="KAF2126371.1"/>
    <property type="molecule type" value="Genomic_DNA"/>
</dbReference>
<name>A0A6A6A6X0_9PLEO</name>
<feature type="compositionally biased region" description="Basic residues" evidence="1">
    <location>
        <begin position="92"/>
        <end position="101"/>
    </location>
</feature>
<reference evidence="3" key="1">
    <citation type="journal article" date="2020" name="Stud. Mycol.">
        <title>101 Dothideomycetes genomes: a test case for predicting lifestyles and emergence of pathogens.</title>
        <authorList>
            <person name="Haridas S."/>
            <person name="Albert R."/>
            <person name="Binder M."/>
            <person name="Bloem J."/>
            <person name="Labutti K."/>
            <person name="Salamov A."/>
            <person name="Andreopoulos B."/>
            <person name="Baker S."/>
            <person name="Barry K."/>
            <person name="Bills G."/>
            <person name="Bluhm B."/>
            <person name="Cannon C."/>
            <person name="Castanera R."/>
            <person name="Culley D."/>
            <person name="Daum C."/>
            <person name="Ezra D."/>
            <person name="Gonzalez J."/>
            <person name="Henrissat B."/>
            <person name="Kuo A."/>
            <person name="Liang C."/>
            <person name="Lipzen A."/>
            <person name="Lutzoni F."/>
            <person name="Magnuson J."/>
            <person name="Mondo S."/>
            <person name="Nolan M."/>
            <person name="Ohm R."/>
            <person name="Pangilinan J."/>
            <person name="Park H.-J."/>
            <person name="Ramirez L."/>
            <person name="Alfaro M."/>
            <person name="Sun H."/>
            <person name="Tritt A."/>
            <person name="Yoshinaga Y."/>
            <person name="Zwiers L.-H."/>
            <person name="Turgeon B."/>
            <person name="Goodwin S."/>
            <person name="Spatafora J."/>
            <person name="Crous P."/>
            <person name="Grigoriev I."/>
        </authorList>
    </citation>
    <scope>NUCLEOTIDE SEQUENCE</scope>
    <source>
        <strain evidence="3">CBS 119687</strain>
    </source>
</reference>
<sequence>MFGSSDADDASSSGTSSSESEKEEAKAPVSRKRRRARDSSDEEDMGKVTVVQTKRTRRQSPVAKESVEEAKKQRKSTRKQSTPVEDEERTTPRSKRRRLVKRPSTPVEEIKEQTPPRSKHRRIAARRPSTLEEGDDEDSEENQQEQGDESGVDSEEGNEEKDELKEDLAFLRSSPPPDRGRLRSTHDKPKNERQKALEALKKRRAGTQEPSSDRATPGRSRRIVVESSSESELEVIKEEPDSDREAIDDVEDDDSDDSQDGSDGSDGEQQHTNVLDMFQEDDNDANFIDDDPDALIGAPDGDEPEPELPLEFSSLSRAKPKELFKYAVEWMVMKKIHPAFDSKNGIYNLTFRKLDDEVNGLANSKFTSSAWTSDFSRAIRARPDLMVMEISRGLRDIGDSHCEACNRRNHPATWELMMQGMPYDKDTLEPVENDSDSDDSSSEISASDAGDGEKPVYDITGQRLPSESHRFTLGSTCKANAQVAHTLHHWRYHLYSWVKDYLAREGHVTAEMLVKREKWSDRKRNKAAHKIVDAMESGGEIRKLYLLYRDQVKFAVEAVNDYQKGWGRR</sequence>
<feature type="compositionally biased region" description="Acidic residues" evidence="1">
    <location>
        <begin position="248"/>
        <end position="266"/>
    </location>
</feature>
<feature type="region of interest" description="Disordered" evidence="1">
    <location>
        <begin position="1"/>
        <end position="270"/>
    </location>
</feature>
<feature type="compositionally biased region" description="Basic and acidic residues" evidence="1">
    <location>
        <begin position="234"/>
        <end position="247"/>
    </location>
</feature>
<feature type="region of interest" description="Disordered" evidence="1">
    <location>
        <begin position="425"/>
        <end position="459"/>
    </location>
</feature>
<dbReference type="RefSeq" id="XP_033520763.1">
    <property type="nucleotide sequence ID" value="XM_033664165.1"/>
</dbReference>
<feature type="domain" description="DUF4211" evidence="2">
    <location>
        <begin position="286"/>
        <end position="428"/>
    </location>
</feature>
<evidence type="ECO:0000256" key="1">
    <source>
        <dbReference type="SAM" id="MobiDB-lite"/>
    </source>
</evidence>
<gene>
    <name evidence="3" type="ORF">P153DRAFT_297540</name>
</gene>
<feature type="compositionally biased region" description="Acidic residues" evidence="1">
    <location>
        <begin position="429"/>
        <end position="441"/>
    </location>
</feature>
<dbReference type="GO" id="GO:0005634">
    <property type="term" value="C:nucleus"/>
    <property type="evidence" value="ECO:0007669"/>
    <property type="project" value="TreeGrafter"/>
</dbReference>
<protein>
    <recommendedName>
        <fullName evidence="2">DUF4211 domain-containing protein</fullName>
    </recommendedName>
</protein>
<dbReference type="OrthoDB" id="21499at2759"/>
<dbReference type="GeneID" id="54404597"/>
<dbReference type="PANTHER" id="PTHR14689">
    <property type="entry name" value="PHORBOL-ESTER_DAG-TYPE DOMAIN-CONTAINING PROTEIN"/>
    <property type="match status" value="1"/>
</dbReference>
<feature type="compositionally biased region" description="Acidic residues" evidence="1">
    <location>
        <begin position="132"/>
        <end position="161"/>
    </location>
</feature>
<dbReference type="AlphaFoldDB" id="A0A6A6A6X0"/>